<organism evidence="1">
    <name type="scientific">Woronichinia naegeliana WA131</name>
    <dbReference type="NCBI Taxonomy" id="2824559"/>
    <lineage>
        <taxon>Bacteria</taxon>
        <taxon>Bacillati</taxon>
        <taxon>Cyanobacteriota</taxon>
        <taxon>Cyanophyceae</taxon>
        <taxon>Synechococcales</taxon>
        <taxon>Coelosphaeriaceae</taxon>
        <taxon>Woronichinia</taxon>
    </lineage>
</organism>
<name>A0A977KUR6_9CYAN</name>
<protein>
    <submittedName>
        <fullName evidence="1">Uncharacterized protein</fullName>
    </submittedName>
</protein>
<dbReference type="Proteomes" id="UP001065613">
    <property type="component" value="Chromosome"/>
</dbReference>
<accession>A0A977KUR6</accession>
<gene>
    <name evidence="1" type="ORF">KA717_32920</name>
</gene>
<proteinExistence type="predicted"/>
<reference evidence="1" key="1">
    <citation type="submission" date="2021-04" db="EMBL/GenBank/DDBJ databases">
        <title>Genome sequence of Woronichinia naegeliana from Washington state freshwater lake bloom.</title>
        <authorList>
            <person name="Dreher T.W."/>
        </authorList>
    </citation>
    <scope>NUCLEOTIDE SEQUENCE</scope>
    <source>
        <strain evidence="1">WA131</strain>
    </source>
</reference>
<dbReference type="AlphaFoldDB" id="A0A977KUR6"/>
<evidence type="ECO:0000313" key="1">
    <source>
        <dbReference type="EMBL" id="UXE60333.1"/>
    </source>
</evidence>
<sequence length="131" mass="15400">MSISKHKWSHLNRYERLCLQPIMDVYDQIQAMEEDILIIAENYQLPTQEIERAKDYAFGNGVARYQFYPDIDMSRAWLRLAKGEGTDVDRVLLLHEIYESQLVIIQGMNQQQAHSMAQKHYPWSDLLNPSS</sequence>
<dbReference type="KEGG" id="wna:KA717_32920"/>
<dbReference type="EMBL" id="CP073041">
    <property type="protein sequence ID" value="UXE60333.1"/>
    <property type="molecule type" value="Genomic_DNA"/>
</dbReference>